<evidence type="ECO:0000313" key="6">
    <source>
        <dbReference type="EMBL" id="CAD7697193.1"/>
    </source>
</evidence>
<dbReference type="SUPFAM" id="SSF51064">
    <property type="entry name" value="Head domain of nucleotide exchange factor GrpE"/>
    <property type="match status" value="1"/>
</dbReference>
<gene>
    <name evidence="6" type="ORF">OSTQU699_LOCUS2554</name>
</gene>
<dbReference type="PANTHER" id="PTHR21237">
    <property type="entry name" value="GRPE PROTEIN"/>
    <property type="match status" value="1"/>
</dbReference>
<dbReference type="OrthoDB" id="201635at2759"/>
<dbReference type="GO" id="GO:0030150">
    <property type="term" value="P:protein import into mitochondrial matrix"/>
    <property type="evidence" value="ECO:0007669"/>
    <property type="project" value="TreeGrafter"/>
</dbReference>
<dbReference type="EMBL" id="CAJHUC010000624">
    <property type="protein sequence ID" value="CAD7697193.1"/>
    <property type="molecule type" value="Genomic_DNA"/>
</dbReference>
<keyword evidence="4" id="KW-0175">Coiled coil</keyword>
<dbReference type="GO" id="GO:0001405">
    <property type="term" value="C:PAM complex, Tim23 associated import motor"/>
    <property type="evidence" value="ECO:0007669"/>
    <property type="project" value="TreeGrafter"/>
</dbReference>
<dbReference type="Gene3D" id="2.30.22.10">
    <property type="entry name" value="Head domain of nucleotide exchange factor GrpE"/>
    <property type="match status" value="1"/>
</dbReference>
<dbReference type="InterPro" id="IPR009012">
    <property type="entry name" value="GrpE_head"/>
</dbReference>
<evidence type="ECO:0000256" key="4">
    <source>
        <dbReference type="SAM" id="Coils"/>
    </source>
</evidence>
<proteinExistence type="inferred from homology"/>
<dbReference type="PRINTS" id="PR00773">
    <property type="entry name" value="GRPEPROTEIN"/>
</dbReference>
<evidence type="ECO:0000313" key="7">
    <source>
        <dbReference type="Proteomes" id="UP000708148"/>
    </source>
</evidence>
<evidence type="ECO:0000256" key="2">
    <source>
        <dbReference type="ARBA" id="ARBA00023186"/>
    </source>
</evidence>
<comment type="similarity">
    <text evidence="1 3">Belongs to the GrpE family.</text>
</comment>
<dbReference type="InterPro" id="IPR000740">
    <property type="entry name" value="GrpE"/>
</dbReference>
<dbReference type="Gene3D" id="3.90.20.20">
    <property type="match status" value="1"/>
</dbReference>
<dbReference type="GO" id="GO:0042803">
    <property type="term" value="F:protein homodimerization activity"/>
    <property type="evidence" value="ECO:0007669"/>
    <property type="project" value="InterPro"/>
</dbReference>
<dbReference type="GO" id="GO:0000774">
    <property type="term" value="F:adenyl-nucleotide exchange factor activity"/>
    <property type="evidence" value="ECO:0007669"/>
    <property type="project" value="InterPro"/>
</dbReference>
<organism evidence="6 7">
    <name type="scientific">Ostreobium quekettii</name>
    <dbReference type="NCBI Taxonomy" id="121088"/>
    <lineage>
        <taxon>Eukaryota</taxon>
        <taxon>Viridiplantae</taxon>
        <taxon>Chlorophyta</taxon>
        <taxon>core chlorophytes</taxon>
        <taxon>Ulvophyceae</taxon>
        <taxon>TCBD clade</taxon>
        <taxon>Bryopsidales</taxon>
        <taxon>Ostreobineae</taxon>
        <taxon>Ostreobiaceae</taxon>
        <taxon>Ostreobium</taxon>
    </lineage>
</organism>
<keyword evidence="2" id="KW-0143">Chaperone</keyword>
<dbReference type="PANTHER" id="PTHR21237:SF23">
    <property type="entry name" value="GRPE PROTEIN HOMOLOG, MITOCHONDRIAL"/>
    <property type="match status" value="1"/>
</dbReference>
<feature type="coiled-coil region" evidence="4">
    <location>
        <begin position="148"/>
        <end position="189"/>
    </location>
</feature>
<dbReference type="AlphaFoldDB" id="A0A8S1IT80"/>
<feature type="compositionally biased region" description="Basic and acidic residues" evidence="5">
    <location>
        <begin position="71"/>
        <end position="89"/>
    </location>
</feature>
<feature type="compositionally biased region" description="Low complexity" evidence="5">
    <location>
        <begin position="111"/>
        <end position="127"/>
    </location>
</feature>
<name>A0A8S1IT80_9CHLO</name>
<reference evidence="6" key="1">
    <citation type="submission" date="2020-12" db="EMBL/GenBank/DDBJ databases">
        <authorList>
            <person name="Iha C."/>
        </authorList>
    </citation>
    <scope>NUCLEOTIDE SEQUENCE</scope>
</reference>
<evidence type="ECO:0000256" key="5">
    <source>
        <dbReference type="SAM" id="MobiDB-lite"/>
    </source>
</evidence>
<protein>
    <recommendedName>
        <fullName evidence="8">GrpE protein homolog</fullName>
    </recommendedName>
</protein>
<keyword evidence="7" id="KW-1185">Reference proteome</keyword>
<dbReference type="SUPFAM" id="SSF58014">
    <property type="entry name" value="Coiled-coil domain of nucleotide exchange factor GrpE"/>
    <property type="match status" value="1"/>
</dbReference>
<sequence length="306" mass="32850">MLHSALRRVCTLGLSRLGRACSGSLADAQTRLRTCLPDVQIGCFDHCGGMRHCARGFASAGAEAAGGKKKNGAEEKRKQDGVEAEKGEEAESGALGGEGAASQGAKGGDGDAAAGASASGDGAEAEGPSQASGEDGDGGREGIDAGEEQELREELRLKTREMDALQEKVEELQDKHLRAYADLENMRQRAARQSEVTKKYAVQNFVKDLLEVADTLERATETIPPEFSNIEEQPSTGDDDQLKMVFKGLLDGVRLTDKMLVQVFQKNGVEKYRPVNEHFDPHLHNALFELEDPEKEPGTIAVVSKV</sequence>
<evidence type="ECO:0000256" key="1">
    <source>
        <dbReference type="ARBA" id="ARBA00009054"/>
    </source>
</evidence>
<dbReference type="GO" id="GO:0051087">
    <property type="term" value="F:protein-folding chaperone binding"/>
    <property type="evidence" value="ECO:0007669"/>
    <property type="project" value="InterPro"/>
</dbReference>
<accession>A0A8S1IT80</accession>
<dbReference type="GO" id="GO:0051082">
    <property type="term" value="F:unfolded protein binding"/>
    <property type="evidence" value="ECO:0007669"/>
    <property type="project" value="TreeGrafter"/>
</dbReference>
<dbReference type="GO" id="GO:0006457">
    <property type="term" value="P:protein folding"/>
    <property type="evidence" value="ECO:0007669"/>
    <property type="project" value="InterPro"/>
</dbReference>
<comment type="caution">
    <text evidence="6">The sequence shown here is derived from an EMBL/GenBank/DDBJ whole genome shotgun (WGS) entry which is preliminary data.</text>
</comment>
<dbReference type="CDD" id="cd00446">
    <property type="entry name" value="GrpE"/>
    <property type="match status" value="1"/>
</dbReference>
<dbReference type="InterPro" id="IPR013805">
    <property type="entry name" value="GrpE_CC"/>
</dbReference>
<evidence type="ECO:0008006" key="8">
    <source>
        <dbReference type="Google" id="ProtNLM"/>
    </source>
</evidence>
<feature type="region of interest" description="Disordered" evidence="5">
    <location>
        <begin position="64"/>
        <end position="148"/>
    </location>
</feature>
<evidence type="ECO:0000256" key="3">
    <source>
        <dbReference type="RuleBase" id="RU004478"/>
    </source>
</evidence>
<dbReference type="Proteomes" id="UP000708148">
    <property type="component" value="Unassembled WGS sequence"/>
</dbReference>
<dbReference type="HAMAP" id="MF_01151">
    <property type="entry name" value="GrpE"/>
    <property type="match status" value="1"/>
</dbReference>
<dbReference type="Pfam" id="PF01025">
    <property type="entry name" value="GrpE"/>
    <property type="match status" value="1"/>
</dbReference>